<name>A0A2T1A5M1_TRISK</name>
<gene>
    <name evidence="2" type="ORF">CLV89_12718</name>
</gene>
<dbReference type="NCBIfam" id="NF033859">
    <property type="entry name" value="SMEK_N"/>
    <property type="match status" value="1"/>
</dbReference>
<proteinExistence type="predicted"/>
<evidence type="ECO:0000313" key="2">
    <source>
        <dbReference type="EMBL" id="PRZ43777.1"/>
    </source>
</evidence>
<evidence type="ECO:0000313" key="3">
    <source>
        <dbReference type="Proteomes" id="UP000237718"/>
    </source>
</evidence>
<dbReference type="EMBL" id="PVUF01000027">
    <property type="protein sequence ID" value="PRZ43777.1"/>
    <property type="molecule type" value="Genomic_DNA"/>
</dbReference>
<dbReference type="Pfam" id="PF21941">
    <property type="entry name" value="SMEK_N"/>
    <property type="match status" value="1"/>
</dbReference>
<organism evidence="2 3">
    <name type="scientific">Tritonibacter scottomollicae</name>
    <name type="common">Epibacterium scottomollicae</name>
    <dbReference type="NCBI Taxonomy" id="483013"/>
    <lineage>
        <taxon>Bacteria</taxon>
        <taxon>Pseudomonadati</taxon>
        <taxon>Pseudomonadota</taxon>
        <taxon>Alphaproteobacteria</taxon>
        <taxon>Rhodobacterales</taxon>
        <taxon>Paracoccaceae</taxon>
        <taxon>Tritonibacter</taxon>
    </lineage>
</organism>
<sequence>MRQLTLENDLRDVVSRLERQVELATAQGRTDINLALEDAFIPILKAAYQLPNLINLNRKRKNYPGIDLGDDHDRVAFQVTSTTTLDKVKSTVQQFMDRAYYNSFDELYVLTLTPKQSSYSQKAIDALLTDQFAFNCKKHVIDLGDVLREVSALRVTAQERILQEFQHILGEVDAFNSFSAEAVETPTTITSNLQAIKLPEAVYVAELAIEDKMVVARAKAELGYGGRSRNRRSVVKMALLLESVETDAWVYYDGRLFAFEDMEQTGVAAVVDTGSIERLDVVDLASSPEADNVNVLKQLLVAQTQERLKARGVRLHPKDRFFFFSPSAEGEKERKEAWVGKKKSIRRVYKLVQQKKDPSKVAHHQHLSFDLSFISIGDTWYGQIVPSWYYSFNGFRRSNWHEDLLSKQKRIEHNSTVRDQVRFIAYFLASLSDGFAEVSDIRYQSLIELESIQGIEAEALMLEVAETSDDGNEDSEEVEA</sequence>
<dbReference type="Proteomes" id="UP000237718">
    <property type="component" value="Unassembled WGS sequence"/>
</dbReference>
<protein>
    <recommendedName>
        <fullName evidence="1">SMEK domain-containing protein</fullName>
    </recommendedName>
</protein>
<dbReference type="AlphaFoldDB" id="A0A2T1A5M1"/>
<evidence type="ECO:0000259" key="1">
    <source>
        <dbReference type="Pfam" id="PF21941"/>
    </source>
</evidence>
<accession>A0A2T1A5M1</accession>
<feature type="domain" description="SMEK" evidence="1">
    <location>
        <begin position="11"/>
        <end position="150"/>
    </location>
</feature>
<comment type="caution">
    <text evidence="2">The sequence shown here is derived from an EMBL/GenBank/DDBJ whole genome shotgun (WGS) entry which is preliminary data.</text>
</comment>
<dbReference type="InterPro" id="IPR047740">
    <property type="entry name" value="SMEK_dom"/>
</dbReference>
<reference evidence="2 3" key="1">
    <citation type="submission" date="2018-03" db="EMBL/GenBank/DDBJ databases">
        <title>Genomic Encyclopedia of Archaeal and Bacterial Type Strains, Phase II (KMG-II): from individual species to whole genera.</title>
        <authorList>
            <person name="Goeker M."/>
        </authorList>
    </citation>
    <scope>NUCLEOTIDE SEQUENCE [LARGE SCALE GENOMIC DNA]</scope>
    <source>
        <strain evidence="2 3">DSM 25328</strain>
    </source>
</reference>
<dbReference type="RefSeq" id="WP_165798179.1">
    <property type="nucleotide sequence ID" value="NZ_JBLWXK010000021.1"/>
</dbReference>